<protein>
    <submittedName>
        <fullName evidence="1">Uncharacterized protein</fullName>
    </submittedName>
</protein>
<name>A0A0A9BE54_ARUDO</name>
<dbReference type="EMBL" id="GBRH01237447">
    <property type="protein sequence ID" value="JAD60448.1"/>
    <property type="molecule type" value="Transcribed_RNA"/>
</dbReference>
<proteinExistence type="predicted"/>
<accession>A0A0A9BE54</accession>
<organism evidence="1">
    <name type="scientific">Arundo donax</name>
    <name type="common">Giant reed</name>
    <name type="synonym">Donax arundinaceus</name>
    <dbReference type="NCBI Taxonomy" id="35708"/>
    <lineage>
        <taxon>Eukaryota</taxon>
        <taxon>Viridiplantae</taxon>
        <taxon>Streptophyta</taxon>
        <taxon>Embryophyta</taxon>
        <taxon>Tracheophyta</taxon>
        <taxon>Spermatophyta</taxon>
        <taxon>Magnoliopsida</taxon>
        <taxon>Liliopsida</taxon>
        <taxon>Poales</taxon>
        <taxon>Poaceae</taxon>
        <taxon>PACMAD clade</taxon>
        <taxon>Arundinoideae</taxon>
        <taxon>Arundineae</taxon>
        <taxon>Arundo</taxon>
    </lineage>
</organism>
<reference evidence="1" key="2">
    <citation type="journal article" date="2015" name="Data Brief">
        <title>Shoot transcriptome of the giant reed, Arundo donax.</title>
        <authorList>
            <person name="Barrero R.A."/>
            <person name="Guerrero F.D."/>
            <person name="Moolhuijzen P."/>
            <person name="Goolsby J.A."/>
            <person name="Tidwell J."/>
            <person name="Bellgard S.E."/>
            <person name="Bellgard M.I."/>
        </authorList>
    </citation>
    <scope>NUCLEOTIDE SEQUENCE</scope>
    <source>
        <tissue evidence="1">Shoot tissue taken approximately 20 cm above the soil surface</tissue>
    </source>
</reference>
<evidence type="ECO:0000313" key="1">
    <source>
        <dbReference type="EMBL" id="JAD60448.1"/>
    </source>
</evidence>
<reference evidence="1" key="1">
    <citation type="submission" date="2014-09" db="EMBL/GenBank/DDBJ databases">
        <authorList>
            <person name="Magalhaes I.L.F."/>
            <person name="Oliveira U."/>
            <person name="Santos F.R."/>
            <person name="Vidigal T.H.D.A."/>
            <person name="Brescovit A.D."/>
            <person name="Santos A.J."/>
        </authorList>
    </citation>
    <scope>NUCLEOTIDE SEQUENCE</scope>
    <source>
        <tissue evidence="1">Shoot tissue taken approximately 20 cm above the soil surface</tissue>
    </source>
</reference>
<sequence length="9" mass="961">MRCPCLAPA</sequence>